<dbReference type="InterPro" id="IPR036576">
    <property type="entry name" value="WRKY_dom_sf"/>
</dbReference>
<keyword evidence="4" id="KW-0804">Transcription</keyword>
<feature type="region of interest" description="Disordered" evidence="6">
    <location>
        <begin position="1"/>
        <end position="20"/>
    </location>
</feature>
<dbReference type="Gene3D" id="2.20.25.80">
    <property type="entry name" value="WRKY domain"/>
    <property type="match status" value="1"/>
</dbReference>
<dbReference type="InterPro" id="IPR003657">
    <property type="entry name" value="WRKY_dom"/>
</dbReference>
<feature type="region of interest" description="Disordered" evidence="6">
    <location>
        <begin position="161"/>
        <end position="180"/>
    </location>
</feature>
<gene>
    <name evidence="8" type="ORF">EUGRSUZ_F04317</name>
</gene>
<evidence type="ECO:0000256" key="5">
    <source>
        <dbReference type="ARBA" id="ARBA00023242"/>
    </source>
</evidence>
<evidence type="ECO:0000259" key="7">
    <source>
        <dbReference type="PROSITE" id="PS50811"/>
    </source>
</evidence>
<dbReference type="GO" id="GO:0031347">
    <property type="term" value="P:regulation of defense response"/>
    <property type="evidence" value="ECO:0007669"/>
    <property type="project" value="UniProtKB-ARBA"/>
</dbReference>
<accession>A0A059BYA6</accession>
<protein>
    <recommendedName>
        <fullName evidence="7">WRKY domain-containing protein</fullName>
    </recommendedName>
</protein>
<dbReference type="FunFam" id="2.20.25.80:FF:000008">
    <property type="entry name" value="WRKY transcription factor 40"/>
    <property type="match status" value="1"/>
</dbReference>
<dbReference type="SMART" id="SM00774">
    <property type="entry name" value="WRKY"/>
    <property type="match status" value="1"/>
</dbReference>
<dbReference type="InterPro" id="IPR044810">
    <property type="entry name" value="WRKY_plant"/>
</dbReference>
<keyword evidence="3" id="KW-0238">DNA-binding</keyword>
<dbReference type="GO" id="GO:0002237">
    <property type="term" value="P:response to molecule of bacterial origin"/>
    <property type="evidence" value="ECO:0007669"/>
    <property type="project" value="UniProtKB-ARBA"/>
</dbReference>
<dbReference type="PROSITE" id="PS50811">
    <property type="entry name" value="WRKY"/>
    <property type="match status" value="1"/>
</dbReference>
<evidence type="ECO:0000256" key="2">
    <source>
        <dbReference type="ARBA" id="ARBA00023015"/>
    </source>
</evidence>
<dbReference type="GO" id="GO:0009751">
    <property type="term" value="P:response to salicylic acid"/>
    <property type="evidence" value="ECO:0007669"/>
    <property type="project" value="UniProtKB-ARBA"/>
</dbReference>
<dbReference type="Pfam" id="PF03106">
    <property type="entry name" value="WRKY"/>
    <property type="match status" value="1"/>
</dbReference>
<comment type="subcellular location">
    <subcellularLocation>
        <location evidence="1">Nucleus</location>
    </subcellularLocation>
</comment>
<name>A0A059BYA6_EUCGR</name>
<dbReference type="EMBL" id="KK198758">
    <property type="protein sequence ID" value="KCW71223.1"/>
    <property type="molecule type" value="Genomic_DNA"/>
</dbReference>
<evidence type="ECO:0000256" key="1">
    <source>
        <dbReference type="ARBA" id="ARBA00004123"/>
    </source>
</evidence>
<dbReference type="Gramene" id="KCW71223">
    <property type="protein sequence ID" value="KCW71223"/>
    <property type="gene ID" value="EUGRSUZ_F04317"/>
</dbReference>
<organism evidence="8">
    <name type="scientific">Eucalyptus grandis</name>
    <name type="common">Flooded gum</name>
    <dbReference type="NCBI Taxonomy" id="71139"/>
    <lineage>
        <taxon>Eukaryota</taxon>
        <taxon>Viridiplantae</taxon>
        <taxon>Streptophyta</taxon>
        <taxon>Embryophyta</taxon>
        <taxon>Tracheophyta</taxon>
        <taxon>Spermatophyta</taxon>
        <taxon>Magnoliopsida</taxon>
        <taxon>eudicotyledons</taxon>
        <taxon>Gunneridae</taxon>
        <taxon>Pentapetalae</taxon>
        <taxon>rosids</taxon>
        <taxon>malvids</taxon>
        <taxon>Myrtales</taxon>
        <taxon>Myrtaceae</taxon>
        <taxon>Myrtoideae</taxon>
        <taxon>Eucalypteae</taxon>
        <taxon>Eucalyptus</taxon>
    </lineage>
</organism>
<feature type="domain" description="WRKY" evidence="7">
    <location>
        <begin position="97"/>
        <end position="163"/>
    </location>
</feature>
<sequence length="266" mass="30257">MFSFMDVPGSHEKETEMSSNTFGQEKILRDELKRLRKENETLKVMVEVIGSKCSILETHLRESHCPPYHHDSNKRARLEEFPFTKSSKICVKVDEEDKSLVVRDGYQWRKYGQKVTKDNPSPRAYYRCSMAPGCPVKKKVQRSAEDRTLLVATYEGLHNHGTVDVPNRDRLPLHSDQSPRGQLVNRDLTLMPTMSPSSIQPPIALDLSLSRSSFPQDPKPSYLSKNLSFGNRSSDCTKIEEYAASLVRDPKFTEALALTVARTLNN</sequence>
<dbReference type="AlphaFoldDB" id="A0A059BYA6"/>
<dbReference type="GO" id="GO:0043565">
    <property type="term" value="F:sequence-specific DNA binding"/>
    <property type="evidence" value="ECO:0007669"/>
    <property type="project" value="InterPro"/>
</dbReference>
<dbReference type="PANTHER" id="PTHR31429:SF38">
    <property type="entry name" value="WRKY TRANSCRIPTION FACTOR 40-RELATED"/>
    <property type="match status" value="1"/>
</dbReference>
<dbReference type="PANTHER" id="PTHR31429">
    <property type="entry name" value="WRKY TRANSCRIPTION FACTOR 36-RELATED"/>
    <property type="match status" value="1"/>
</dbReference>
<evidence type="ECO:0000256" key="6">
    <source>
        <dbReference type="SAM" id="MobiDB-lite"/>
    </source>
</evidence>
<keyword evidence="2" id="KW-0805">Transcription regulation</keyword>
<dbReference type="GO" id="GO:0003700">
    <property type="term" value="F:DNA-binding transcription factor activity"/>
    <property type="evidence" value="ECO:0007669"/>
    <property type="project" value="InterPro"/>
</dbReference>
<dbReference type="GO" id="GO:0042742">
    <property type="term" value="P:defense response to bacterium"/>
    <property type="evidence" value="ECO:0007669"/>
    <property type="project" value="UniProtKB-ARBA"/>
</dbReference>
<dbReference type="OMA" id="SAQNIDC"/>
<dbReference type="eggNOG" id="ENOG502RY1M">
    <property type="taxonomic scope" value="Eukaryota"/>
</dbReference>
<dbReference type="GO" id="GO:0005634">
    <property type="term" value="C:nucleus"/>
    <property type="evidence" value="ECO:0007669"/>
    <property type="project" value="UniProtKB-SubCell"/>
</dbReference>
<dbReference type="SUPFAM" id="SSF118290">
    <property type="entry name" value="WRKY DNA-binding domain"/>
    <property type="match status" value="1"/>
</dbReference>
<reference evidence="8" key="1">
    <citation type="submission" date="2013-07" db="EMBL/GenBank/DDBJ databases">
        <title>The genome of Eucalyptus grandis.</title>
        <authorList>
            <person name="Schmutz J."/>
            <person name="Hayes R."/>
            <person name="Myburg A."/>
            <person name="Tuskan G."/>
            <person name="Grattapaglia D."/>
            <person name="Rokhsar D.S."/>
        </authorList>
    </citation>
    <scope>NUCLEOTIDE SEQUENCE</scope>
    <source>
        <tissue evidence="8">Leaf extractions</tissue>
    </source>
</reference>
<evidence type="ECO:0000313" key="8">
    <source>
        <dbReference type="EMBL" id="KCW71223.1"/>
    </source>
</evidence>
<evidence type="ECO:0000256" key="4">
    <source>
        <dbReference type="ARBA" id="ARBA00023163"/>
    </source>
</evidence>
<evidence type="ECO:0000256" key="3">
    <source>
        <dbReference type="ARBA" id="ARBA00023125"/>
    </source>
</evidence>
<dbReference type="InParanoid" id="A0A059BYA6"/>
<keyword evidence="5" id="KW-0539">Nucleus</keyword>
<dbReference type="GO" id="GO:0050832">
    <property type="term" value="P:defense response to fungus"/>
    <property type="evidence" value="ECO:0007669"/>
    <property type="project" value="UniProtKB-ARBA"/>
</dbReference>
<proteinExistence type="predicted"/>